<feature type="region of interest" description="Disordered" evidence="1">
    <location>
        <begin position="97"/>
        <end position="191"/>
    </location>
</feature>
<feature type="compositionally biased region" description="Polar residues" evidence="1">
    <location>
        <begin position="105"/>
        <end position="116"/>
    </location>
</feature>
<proteinExistence type="predicted"/>
<gene>
    <name evidence="2" type="ORF">AWB78_06208</name>
</gene>
<dbReference type="AlphaFoldDB" id="A0A158E4X7"/>
<organism evidence="2 3">
    <name type="scientific">Caballeronia calidae</name>
    <dbReference type="NCBI Taxonomy" id="1777139"/>
    <lineage>
        <taxon>Bacteria</taxon>
        <taxon>Pseudomonadati</taxon>
        <taxon>Pseudomonadota</taxon>
        <taxon>Betaproteobacteria</taxon>
        <taxon>Burkholderiales</taxon>
        <taxon>Burkholderiaceae</taxon>
        <taxon>Caballeronia</taxon>
    </lineage>
</organism>
<evidence type="ECO:0000256" key="1">
    <source>
        <dbReference type="SAM" id="MobiDB-lite"/>
    </source>
</evidence>
<protein>
    <submittedName>
        <fullName evidence="2">Uncharacterized protein</fullName>
    </submittedName>
</protein>
<accession>A0A158E4X7</accession>
<evidence type="ECO:0000313" key="2">
    <source>
        <dbReference type="EMBL" id="SAL01780.1"/>
    </source>
</evidence>
<evidence type="ECO:0000313" key="3">
    <source>
        <dbReference type="Proteomes" id="UP000071859"/>
    </source>
</evidence>
<dbReference type="EMBL" id="FCOX02000046">
    <property type="protein sequence ID" value="SAL01780.1"/>
    <property type="molecule type" value="Genomic_DNA"/>
</dbReference>
<feature type="compositionally biased region" description="Basic residues" evidence="1">
    <location>
        <begin position="141"/>
        <end position="155"/>
    </location>
</feature>
<feature type="compositionally biased region" description="Basic residues" evidence="1">
    <location>
        <begin position="117"/>
        <end position="130"/>
    </location>
</feature>
<reference evidence="2" key="1">
    <citation type="submission" date="2016-01" db="EMBL/GenBank/DDBJ databases">
        <authorList>
            <person name="Peeters C."/>
        </authorList>
    </citation>
    <scope>NUCLEOTIDE SEQUENCE</scope>
    <source>
        <strain evidence="2">LMG 29321</strain>
    </source>
</reference>
<comment type="caution">
    <text evidence="2">The sequence shown here is derived from an EMBL/GenBank/DDBJ whole genome shotgun (WGS) entry which is preliminary data.</text>
</comment>
<keyword evidence="3" id="KW-1185">Reference proteome</keyword>
<dbReference type="Proteomes" id="UP000071859">
    <property type="component" value="Unassembled WGS sequence"/>
</dbReference>
<sequence length="191" mass="21340">MTAVFRSTASTMRCYFSADHAIAKPALITGSHLEPCDSRRGAWCRPIARSGSPHLLVALTHGCCNPSKAAQLRRKPPRCRFIGTLLPGRLVRKIVKSGCRGESDSPISKGNLTAPSQRRHGHPRQRRRHHPTEARECWKTAKTKRRARPERRKLPGHNPASRLPRAPQPGFSAHMRARDQQGHPRPSGRSL</sequence>
<name>A0A158E4X7_9BURK</name>